<dbReference type="Gene3D" id="3.40.190.10">
    <property type="entry name" value="Periplasmic binding protein-like II"/>
    <property type="match status" value="1"/>
</dbReference>
<feature type="chain" id="PRO_5016278966" evidence="2">
    <location>
        <begin position="25"/>
        <end position="521"/>
    </location>
</feature>
<dbReference type="PROSITE" id="PS50008">
    <property type="entry name" value="PIPLC_Y_DOMAIN"/>
    <property type="match status" value="1"/>
</dbReference>
<evidence type="ECO:0000256" key="2">
    <source>
        <dbReference type="SAM" id="SignalP"/>
    </source>
</evidence>
<reference evidence="4 5" key="1">
    <citation type="submission" date="2018-06" db="EMBL/GenBank/DDBJ databases">
        <title>Paenibacillus montanisoli sp. nov., isolated from mountain area soil.</title>
        <authorList>
            <person name="Wu M."/>
        </authorList>
    </citation>
    <scope>NUCLEOTIDE SEQUENCE [LARGE SCALE GENOMIC DNA]</scope>
    <source>
        <strain evidence="4 5">RA17</strain>
    </source>
</reference>
<evidence type="ECO:0000313" key="4">
    <source>
        <dbReference type="EMBL" id="RAP77161.1"/>
    </source>
</evidence>
<dbReference type="GO" id="GO:0006629">
    <property type="term" value="P:lipid metabolic process"/>
    <property type="evidence" value="ECO:0007669"/>
    <property type="project" value="InterPro"/>
</dbReference>
<dbReference type="PANTHER" id="PTHR43649:SF17">
    <property type="entry name" value="ABC TRANSPORTER SOLUTE BINDING PROTEIN-SUGAR TRANSPORT"/>
    <property type="match status" value="1"/>
</dbReference>
<feature type="region of interest" description="Disordered" evidence="1">
    <location>
        <begin position="31"/>
        <end position="61"/>
    </location>
</feature>
<dbReference type="Pfam" id="PF01547">
    <property type="entry name" value="SBP_bac_1"/>
    <property type="match status" value="1"/>
</dbReference>
<protein>
    <submittedName>
        <fullName evidence="4">ABC transporter substrate-binding protein</fullName>
    </submittedName>
</protein>
<dbReference type="InterPro" id="IPR022627">
    <property type="entry name" value="DUF3502"/>
</dbReference>
<dbReference type="Pfam" id="PF12010">
    <property type="entry name" value="DUF3502"/>
    <property type="match status" value="1"/>
</dbReference>
<evidence type="ECO:0000259" key="3">
    <source>
        <dbReference type="PROSITE" id="PS50008"/>
    </source>
</evidence>
<organism evidence="4 5">
    <name type="scientific">Paenibacillus montanisoli</name>
    <dbReference type="NCBI Taxonomy" id="2081970"/>
    <lineage>
        <taxon>Bacteria</taxon>
        <taxon>Bacillati</taxon>
        <taxon>Bacillota</taxon>
        <taxon>Bacilli</taxon>
        <taxon>Bacillales</taxon>
        <taxon>Paenibacillaceae</taxon>
        <taxon>Paenibacillus</taxon>
    </lineage>
</organism>
<feature type="signal peptide" evidence="2">
    <location>
        <begin position="1"/>
        <end position="24"/>
    </location>
</feature>
<dbReference type="SUPFAM" id="SSF53850">
    <property type="entry name" value="Periplasmic binding protein-like II"/>
    <property type="match status" value="1"/>
</dbReference>
<dbReference type="InterPro" id="IPR050490">
    <property type="entry name" value="Bact_solute-bd_prot1"/>
</dbReference>
<evidence type="ECO:0000256" key="1">
    <source>
        <dbReference type="SAM" id="MobiDB-lite"/>
    </source>
</evidence>
<dbReference type="PANTHER" id="PTHR43649">
    <property type="entry name" value="ARABINOSE-BINDING PROTEIN-RELATED"/>
    <property type="match status" value="1"/>
</dbReference>
<dbReference type="EMBL" id="QLUW01000001">
    <property type="protein sequence ID" value="RAP77161.1"/>
    <property type="molecule type" value="Genomic_DNA"/>
</dbReference>
<keyword evidence="2" id="KW-0732">Signal</keyword>
<feature type="compositionally biased region" description="Low complexity" evidence="1">
    <location>
        <begin position="32"/>
        <end position="47"/>
    </location>
</feature>
<feature type="domain" description="PI-PLC Y-box" evidence="3">
    <location>
        <begin position="408"/>
        <end position="462"/>
    </location>
</feature>
<dbReference type="Proteomes" id="UP000249260">
    <property type="component" value="Unassembled WGS sequence"/>
</dbReference>
<dbReference type="OrthoDB" id="7936627at2"/>
<proteinExistence type="predicted"/>
<dbReference type="GO" id="GO:0035556">
    <property type="term" value="P:intracellular signal transduction"/>
    <property type="evidence" value="ECO:0007669"/>
    <property type="project" value="InterPro"/>
</dbReference>
<comment type="caution">
    <text evidence="4">The sequence shown here is derived from an EMBL/GenBank/DDBJ whole genome shotgun (WGS) entry which is preliminary data.</text>
</comment>
<dbReference type="RefSeq" id="WP_112880248.1">
    <property type="nucleotide sequence ID" value="NZ_QLUW01000001.1"/>
</dbReference>
<accession>A0A328U6Y8</accession>
<dbReference type="GO" id="GO:0004435">
    <property type="term" value="F:phosphatidylinositol-4,5-bisphosphate phospholipase C activity"/>
    <property type="evidence" value="ECO:0007669"/>
    <property type="project" value="InterPro"/>
</dbReference>
<name>A0A328U6Y8_9BACL</name>
<dbReference type="AlphaFoldDB" id="A0A328U6Y8"/>
<sequence>MQTKKRTVSAALALLCTTAMILSACGSGGNNNSGNSSNSGNAKNSGSEASTNNQAAGDSTAASDLEPYKLKLVYEGPPQPDEAKIEEAMNKILTAKINATIDLSPIDWGAWDDKVNLMIASREPVDVLFTAQWNGYSKNVAKGAYIDLGDLLKKYGQGITSSLDPIFLEGSKINGKNYGIPTNKELATSAGVVYRKDIADELGLDMSTVKTAEDLDAIYKIVQEKKPDMIPLYTSGGIFANFLNEFDFLGDGTIPGVISKNGNDTKVKMAEESEVYVRYLKLAHDYFQKGYINKDAATTQLSSGDAYKGGNVFSTIEPLKPGKDAEIANAAGLGGKLAQIYLIGKTVSTGETAGAMLAVSSTSKDPDRAMMFINLLHTDKELVNLLNFGVEGVHFTRSGEIMTPTDQTSKYAPGVAWELGNQFLNYVWNTEDPQKWEKFKEFNEGAVPSPALGFVFNGDNVKAEVGALANVIKQYAKALETGSVDPDKVLPEYISALKAAGVDKVIAEKQKQFDEFLASKK</sequence>
<gene>
    <name evidence="4" type="ORF">DL346_01275</name>
</gene>
<keyword evidence="5" id="KW-1185">Reference proteome</keyword>
<evidence type="ECO:0000313" key="5">
    <source>
        <dbReference type="Proteomes" id="UP000249260"/>
    </source>
</evidence>
<dbReference type="InterPro" id="IPR001711">
    <property type="entry name" value="PLipase_C_Pinositol-sp_Y"/>
</dbReference>
<dbReference type="PROSITE" id="PS51257">
    <property type="entry name" value="PROKAR_LIPOPROTEIN"/>
    <property type="match status" value="1"/>
</dbReference>
<dbReference type="InterPro" id="IPR006059">
    <property type="entry name" value="SBP"/>
</dbReference>
<feature type="compositionally biased region" description="Polar residues" evidence="1">
    <location>
        <begin position="48"/>
        <end position="61"/>
    </location>
</feature>